<dbReference type="EMBL" id="FNDK01000004">
    <property type="protein sequence ID" value="SDH31533.1"/>
    <property type="molecule type" value="Genomic_DNA"/>
</dbReference>
<evidence type="ECO:0000256" key="11">
    <source>
        <dbReference type="ARBA" id="ARBA00023136"/>
    </source>
</evidence>
<evidence type="ECO:0000256" key="1">
    <source>
        <dbReference type="ARBA" id="ARBA00022475"/>
    </source>
</evidence>
<comment type="catalytic activity">
    <reaction evidence="14">
        <text>Preferential cleavage: (Ac)2-L-Lys-D-Ala-|-D-Ala. Also transpeptidation of peptidyl-alanyl moieties that are N-acyl substituents of D-alanine.</text>
        <dbReference type="EC" id="3.4.16.4"/>
    </reaction>
</comment>
<dbReference type="GO" id="GO:0071555">
    <property type="term" value="P:cell wall organization"/>
    <property type="evidence" value="ECO:0007669"/>
    <property type="project" value="UniProtKB-KW"/>
</dbReference>
<dbReference type="PANTHER" id="PTHR32282:SF32">
    <property type="entry name" value="PENICILLIN-BINDING PROTEIN 2A"/>
    <property type="match status" value="1"/>
</dbReference>
<evidence type="ECO:0000256" key="4">
    <source>
        <dbReference type="ARBA" id="ARBA00022676"/>
    </source>
</evidence>
<feature type="transmembrane region" description="Helical" evidence="17">
    <location>
        <begin position="30"/>
        <end position="58"/>
    </location>
</feature>
<dbReference type="InterPro" id="IPR012338">
    <property type="entry name" value="Beta-lactam/transpept-like"/>
</dbReference>
<dbReference type="InterPro" id="IPR001460">
    <property type="entry name" value="PCN-bd_Tpept"/>
</dbReference>
<keyword evidence="6 17" id="KW-0812">Transmembrane</keyword>
<evidence type="ECO:0000256" key="15">
    <source>
        <dbReference type="ARBA" id="ARBA00049902"/>
    </source>
</evidence>
<dbReference type="Pfam" id="PF00905">
    <property type="entry name" value="Transpeptidase"/>
    <property type="match status" value="1"/>
</dbReference>
<dbReference type="Proteomes" id="UP000199163">
    <property type="component" value="Unassembled WGS sequence"/>
</dbReference>
<evidence type="ECO:0000256" key="10">
    <source>
        <dbReference type="ARBA" id="ARBA00022989"/>
    </source>
</evidence>
<feature type="domain" description="Penicillin-binding protein transpeptidase" evidence="18">
    <location>
        <begin position="406"/>
        <end position="649"/>
    </location>
</feature>
<comment type="catalytic activity">
    <reaction evidence="15">
        <text>[GlcNAc-(1-&gt;4)-Mur2Ac(oyl-L-Ala-gamma-D-Glu-L-Lys-D-Ala-D-Ala)](n)-di-trans,octa-cis-undecaprenyl diphosphate + beta-D-GlcNAc-(1-&gt;4)-Mur2Ac(oyl-L-Ala-gamma-D-Glu-L-Lys-D-Ala-D-Ala)-di-trans,octa-cis-undecaprenyl diphosphate = [GlcNAc-(1-&gt;4)-Mur2Ac(oyl-L-Ala-gamma-D-Glu-L-Lys-D-Ala-D-Ala)](n+1)-di-trans,octa-cis-undecaprenyl diphosphate + di-trans,octa-cis-undecaprenyl diphosphate + H(+)</text>
        <dbReference type="Rhea" id="RHEA:23708"/>
        <dbReference type="Rhea" id="RHEA-COMP:9602"/>
        <dbReference type="Rhea" id="RHEA-COMP:9603"/>
        <dbReference type="ChEBI" id="CHEBI:15378"/>
        <dbReference type="ChEBI" id="CHEBI:58405"/>
        <dbReference type="ChEBI" id="CHEBI:60033"/>
        <dbReference type="ChEBI" id="CHEBI:78435"/>
        <dbReference type="EC" id="2.4.99.28"/>
    </reaction>
</comment>
<evidence type="ECO:0000259" key="18">
    <source>
        <dbReference type="Pfam" id="PF00905"/>
    </source>
</evidence>
<dbReference type="Gene3D" id="1.10.3810.10">
    <property type="entry name" value="Biosynthetic peptidoglycan transglycosylase-like"/>
    <property type="match status" value="1"/>
</dbReference>
<evidence type="ECO:0000256" key="6">
    <source>
        <dbReference type="ARBA" id="ARBA00022692"/>
    </source>
</evidence>
<evidence type="ECO:0000256" key="3">
    <source>
        <dbReference type="ARBA" id="ARBA00022670"/>
    </source>
</evidence>
<feature type="region of interest" description="Disordered" evidence="16">
    <location>
        <begin position="879"/>
        <end position="978"/>
    </location>
</feature>
<organism evidence="20 21">
    <name type="scientific">Alteribacillus persepolensis</name>
    <dbReference type="NCBI Taxonomy" id="568899"/>
    <lineage>
        <taxon>Bacteria</taxon>
        <taxon>Bacillati</taxon>
        <taxon>Bacillota</taxon>
        <taxon>Bacilli</taxon>
        <taxon>Bacillales</taxon>
        <taxon>Bacillaceae</taxon>
        <taxon>Alteribacillus</taxon>
    </lineage>
</organism>
<evidence type="ECO:0000256" key="9">
    <source>
        <dbReference type="ARBA" id="ARBA00022984"/>
    </source>
</evidence>
<dbReference type="Gene3D" id="3.40.710.10">
    <property type="entry name" value="DD-peptidase/beta-lactamase superfamily"/>
    <property type="match status" value="1"/>
</dbReference>
<dbReference type="InterPro" id="IPR023346">
    <property type="entry name" value="Lysozyme-like_dom_sf"/>
</dbReference>
<evidence type="ECO:0000256" key="7">
    <source>
        <dbReference type="ARBA" id="ARBA00022801"/>
    </source>
</evidence>
<dbReference type="STRING" id="568899.SAMN05192534_10419"/>
<keyword evidence="10 17" id="KW-1133">Transmembrane helix</keyword>
<keyword evidence="2" id="KW-0121">Carboxypeptidase</keyword>
<dbReference type="GO" id="GO:0009002">
    <property type="term" value="F:serine-type D-Ala-D-Ala carboxypeptidase activity"/>
    <property type="evidence" value="ECO:0007669"/>
    <property type="project" value="UniProtKB-EC"/>
</dbReference>
<dbReference type="InterPro" id="IPR036950">
    <property type="entry name" value="PBP_transglycosylase"/>
</dbReference>
<evidence type="ECO:0000256" key="13">
    <source>
        <dbReference type="ARBA" id="ARBA00023316"/>
    </source>
</evidence>
<keyword evidence="3" id="KW-0645">Protease</keyword>
<dbReference type="Gene3D" id="2.60.40.10">
    <property type="entry name" value="Immunoglobulins"/>
    <property type="match status" value="1"/>
</dbReference>
<dbReference type="RefSeq" id="WP_091271841.1">
    <property type="nucleotide sequence ID" value="NZ_FNDK01000004.1"/>
</dbReference>
<evidence type="ECO:0000313" key="21">
    <source>
        <dbReference type="Proteomes" id="UP000199163"/>
    </source>
</evidence>
<feature type="compositionally biased region" description="Acidic residues" evidence="16">
    <location>
        <begin position="927"/>
        <end position="950"/>
    </location>
</feature>
<dbReference type="Gene3D" id="3.90.1310.40">
    <property type="match status" value="1"/>
</dbReference>
<evidence type="ECO:0000256" key="8">
    <source>
        <dbReference type="ARBA" id="ARBA00022960"/>
    </source>
</evidence>
<evidence type="ECO:0000256" key="2">
    <source>
        <dbReference type="ARBA" id="ARBA00022645"/>
    </source>
</evidence>
<keyword evidence="8" id="KW-0133">Cell shape</keyword>
<dbReference type="GO" id="GO:0008360">
    <property type="term" value="P:regulation of cell shape"/>
    <property type="evidence" value="ECO:0007669"/>
    <property type="project" value="UniProtKB-KW"/>
</dbReference>
<dbReference type="InterPro" id="IPR001264">
    <property type="entry name" value="Glyco_trans_51"/>
</dbReference>
<sequence length="978" mass="108713">MHQFFEKLNRGLDQIKNHPFVKGLNITSHIFWNLLLIGAVLMVMLVLFAGSAGAGYFISLVEDQQAYSKSEFQHEIYNYEEVSDIYFDDDTYLGEFPADLERKERPLEDMSEHLIHAVISTEDEYFFEHQGIVPKALLRATYQEVTGASNQTGGSTLSQQVIKNQLLTNEVSFERKAKEIALALRMEQFLDKEEILEAYLNIVPFGRNADGRNIAGAQSAAEGIFGVDVSELNIAQAAFIAGLPQNPFTYTPFENNGNVKENFEAGLNRMQLVLRNMLENNFITEEEYEKAKEYDIRAHLAEPSGSLIEEYPYLTYETQDRAARIIREKLLEEDNVNVEDMEDDERQETLSHYYQQAKHELAHGGYNVHITIKKDIYDAMQRATAQSQWFGPTRQINGEAETEEVGAILIDNDTGAILSFVGGRDFERENLNHATQAYRQNGSTMKPLLAYGPAMEQGIVQPGTILPDVPSTYQSTGGSFRNAGDSYSGLITVREALKRSKNVPAVKTFERLNHDVSRQALLDMGFNRLDPGEPYNSAPIGGLTYGTTVETNTNAFTIFGDHGQYKDSYFIEKIETKDGETVYQHEVETNQVFSPQTAFLMTDVLRDVLEPGGTAGSLPGRMRFGGDWAGKTGTSNETKDSWFVGYNPNVTFGIWIGYDTPRTITSPYKGLSYGARTQQIWADMMNAAYEANADVFRINDQFEQPDGIVRQTICGISGKLPDSLCLEAGLTTTDYFNAAYVPTEHDSNLNQTTSVEINGVMYKAYDATPSEFTQSGVVVEEDFLADEALNEYLPDSWNNIVADKAAPSNGRTPAPVTGVSMSGNSLSWNQHTDNDIVGYRIYRGDGSRVQSIRGNTSTSTSVSSSGSFFVTAVDSMGRESTASVTAERQAAPSSPPESSEEESDTNDSTSDNTEEEPANGDNNQTENQEEPENNNSDEPDNDRNETDDDSNTNNDSDNNHAENENPGESQENNDQTDD</sequence>
<keyword evidence="21" id="KW-1185">Reference proteome</keyword>
<proteinExistence type="predicted"/>
<keyword evidence="7" id="KW-0378">Hydrolase</keyword>
<dbReference type="InterPro" id="IPR050396">
    <property type="entry name" value="Glycosyltr_51/Transpeptidase"/>
</dbReference>
<evidence type="ECO:0000256" key="14">
    <source>
        <dbReference type="ARBA" id="ARBA00034000"/>
    </source>
</evidence>
<keyword evidence="1" id="KW-1003">Cell membrane</keyword>
<dbReference type="Pfam" id="PF00912">
    <property type="entry name" value="Transgly"/>
    <property type="match status" value="1"/>
</dbReference>
<protein>
    <submittedName>
        <fullName evidence="20">Penicillin-binding protein</fullName>
    </submittedName>
</protein>
<evidence type="ECO:0000256" key="17">
    <source>
        <dbReference type="SAM" id="Phobius"/>
    </source>
</evidence>
<evidence type="ECO:0000313" key="20">
    <source>
        <dbReference type="EMBL" id="SDH31533.1"/>
    </source>
</evidence>
<keyword evidence="13" id="KW-0961">Cell wall biogenesis/degradation</keyword>
<keyword evidence="5" id="KW-0808">Transferase</keyword>
<dbReference type="SUPFAM" id="SSF53955">
    <property type="entry name" value="Lysozyme-like"/>
    <property type="match status" value="1"/>
</dbReference>
<dbReference type="AlphaFoldDB" id="A0A1G8BET1"/>
<dbReference type="OrthoDB" id="9766909at2"/>
<keyword evidence="12" id="KW-0511">Multifunctional enzyme</keyword>
<dbReference type="GO" id="GO:0030288">
    <property type="term" value="C:outer membrane-bounded periplasmic space"/>
    <property type="evidence" value="ECO:0007669"/>
    <property type="project" value="TreeGrafter"/>
</dbReference>
<dbReference type="GO" id="GO:0008955">
    <property type="term" value="F:peptidoglycan glycosyltransferase activity"/>
    <property type="evidence" value="ECO:0007669"/>
    <property type="project" value="UniProtKB-EC"/>
</dbReference>
<gene>
    <name evidence="20" type="ORF">SAMN05192534_10419</name>
</gene>
<feature type="domain" description="Glycosyl transferase family 51" evidence="19">
    <location>
        <begin position="93"/>
        <end position="275"/>
    </location>
</feature>
<name>A0A1G8BET1_9BACI</name>
<dbReference type="GO" id="GO:0008658">
    <property type="term" value="F:penicillin binding"/>
    <property type="evidence" value="ECO:0007669"/>
    <property type="project" value="InterPro"/>
</dbReference>
<feature type="compositionally biased region" description="Polar residues" evidence="16">
    <location>
        <begin position="966"/>
        <end position="978"/>
    </location>
</feature>
<dbReference type="GO" id="GO:0009252">
    <property type="term" value="P:peptidoglycan biosynthetic process"/>
    <property type="evidence" value="ECO:0007669"/>
    <property type="project" value="UniProtKB-KW"/>
</dbReference>
<dbReference type="InterPro" id="IPR013783">
    <property type="entry name" value="Ig-like_fold"/>
</dbReference>
<keyword evidence="11 17" id="KW-0472">Membrane</keyword>
<evidence type="ECO:0000256" key="16">
    <source>
        <dbReference type="SAM" id="MobiDB-lite"/>
    </source>
</evidence>
<dbReference type="PANTHER" id="PTHR32282">
    <property type="entry name" value="BINDING PROTEIN TRANSPEPTIDASE, PUTATIVE-RELATED"/>
    <property type="match status" value="1"/>
</dbReference>
<accession>A0A1G8BET1</accession>
<dbReference type="SUPFAM" id="SSF56601">
    <property type="entry name" value="beta-lactamase/transpeptidase-like"/>
    <property type="match status" value="1"/>
</dbReference>
<evidence type="ECO:0000256" key="12">
    <source>
        <dbReference type="ARBA" id="ARBA00023268"/>
    </source>
</evidence>
<evidence type="ECO:0000259" key="19">
    <source>
        <dbReference type="Pfam" id="PF00912"/>
    </source>
</evidence>
<keyword evidence="4" id="KW-0328">Glycosyltransferase</keyword>
<reference evidence="20 21" key="1">
    <citation type="submission" date="2016-10" db="EMBL/GenBank/DDBJ databases">
        <authorList>
            <person name="de Groot N.N."/>
        </authorList>
    </citation>
    <scope>NUCLEOTIDE SEQUENCE [LARGE SCALE GENOMIC DNA]</scope>
    <source>
        <strain evidence="20 21">DSM 21632</strain>
    </source>
</reference>
<evidence type="ECO:0000256" key="5">
    <source>
        <dbReference type="ARBA" id="ARBA00022679"/>
    </source>
</evidence>
<keyword evidence="9" id="KW-0573">Peptidoglycan synthesis</keyword>
<dbReference type="GO" id="GO:0006508">
    <property type="term" value="P:proteolysis"/>
    <property type="evidence" value="ECO:0007669"/>
    <property type="project" value="UniProtKB-KW"/>
</dbReference>